<evidence type="ECO:0000313" key="2">
    <source>
        <dbReference type="EMBL" id="POS87790.1"/>
    </source>
</evidence>
<dbReference type="STRING" id="225359.A0A2S4Q0I1"/>
<evidence type="ECO:0000259" key="1">
    <source>
        <dbReference type="Pfam" id="PF22943"/>
    </source>
</evidence>
<name>A0A2S4Q0I1_9PEZI</name>
<sequence length="281" mass="30655">MGSNSSKVISNPSSLVNTFKYFLNGSQSSGSVIRTYPKHSSINKKSFQNQTSFPSSLNGENVMSYENSMLIFVYKEEIIATSSHETNNFNTSPPKNESDIIDVSLQRRLQNLGPVQRQDVLTNNTIAIPSLSRNDNILQASKLQSSVASQVVLNPSVSKTRIAESPPSSLSRQQQLSTTSTVLDPASSISSQITSKLQTNNSAVALLIARNFFSKEAEAEFANLGKSGSKRRRYLDLDTVTQILALRDTKGGLQNEEIERRLELGDGVVKLLGKKGVVGIV</sequence>
<organism evidence="2 3">
    <name type="scientific">Erysiphe pulchra</name>
    <dbReference type="NCBI Taxonomy" id="225359"/>
    <lineage>
        <taxon>Eukaryota</taxon>
        <taxon>Fungi</taxon>
        <taxon>Dikarya</taxon>
        <taxon>Ascomycota</taxon>
        <taxon>Pezizomycotina</taxon>
        <taxon>Leotiomycetes</taxon>
        <taxon>Erysiphales</taxon>
        <taxon>Erysiphaceae</taxon>
        <taxon>Erysiphe</taxon>
    </lineage>
</organism>
<dbReference type="OrthoDB" id="3598506at2759"/>
<evidence type="ECO:0000313" key="3">
    <source>
        <dbReference type="Proteomes" id="UP000237438"/>
    </source>
</evidence>
<proteinExistence type="predicted"/>
<dbReference type="Proteomes" id="UP000237438">
    <property type="component" value="Unassembled WGS sequence"/>
</dbReference>
<dbReference type="Pfam" id="PF22943">
    <property type="entry name" value="HTH_68"/>
    <property type="match status" value="1"/>
</dbReference>
<dbReference type="EMBL" id="PEDP01000069">
    <property type="protein sequence ID" value="POS87790.1"/>
    <property type="molecule type" value="Genomic_DNA"/>
</dbReference>
<feature type="non-terminal residue" evidence="2">
    <location>
        <position position="281"/>
    </location>
</feature>
<reference evidence="2 3" key="1">
    <citation type="submission" date="2017-10" db="EMBL/GenBank/DDBJ databases">
        <title>Development of genomic resources for the powdery mildew, Erysiphe pulchra.</title>
        <authorList>
            <person name="Wadl P.A."/>
            <person name="Mack B.M."/>
            <person name="Moore G."/>
            <person name="Beltz S.B."/>
        </authorList>
    </citation>
    <scope>NUCLEOTIDE SEQUENCE [LARGE SCALE GENOMIC DNA]</scope>
    <source>
        <strain evidence="2">Cflorida</strain>
    </source>
</reference>
<comment type="caution">
    <text evidence="2">The sequence shown here is derived from an EMBL/GenBank/DDBJ whole genome shotgun (WGS) entry which is preliminary data.</text>
</comment>
<accession>A0A2S4Q0I1</accession>
<gene>
    <name evidence="2" type="ORF">EPUL_001655</name>
</gene>
<keyword evidence="3" id="KW-1185">Reference proteome</keyword>
<feature type="domain" description="Helix-turn-helix" evidence="1">
    <location>
        <begin position="234"/>
        <end position="279"/>
    </location>
</feature>
<dbReference type="InterPro" id="IPR054448">
    <property type="entry name" value="HTH_put_ascomycetes"/>
</dbReference>
<dbReference type="AlphaFoldDB" id="A0A2S4Q0I1"/>
<protein>
    <recommendedName>
        <fullName evidence="1">Helix-turn-helix domain-containing protein</fullName>
    </recommendedName>
</protein>